<dbReference type="Pfam" id="PF06985">
    <property type="entry name" value="HET"/>
    <property type="match status" value="1"/>
</dbReference>
<dbReference type="InterPro" id="IPR010730">
    <property type="entry name" value="HET"/>
</dbReference>
<evidence type="ECO:0000313" key="3">
    <source>
        <dbReference type="Proteomes" id="UP000293360"/>
    </source>
</evidence>
<reference evidence="2 3" key="1">
    <citation type="submission" date="2018-06" db="EMBL/GenBank/DDBJ databases">
        <title>Complete Genomes of Monosporascus.</title>
        <authorList>
            <person name="Robinson A.J."/>
            <person name="Natvig D.O."/>
        </authorList>
    </citation>
    <scope>NUCLEOTIDE SEQUENCE [LARGE SCALE GENOMIC DNA]</scope>
    <source>
        <strain evidence="2 3">CBS 110550</strain>
    </source>
</reference>
<feature type="domain" description="Heterokaryon incompatibility" evidence="1">
    <location>
        <begin position="83"/>
        <end position="230"/>
    </location>
</feature>
<dbReference type="EMBL" id="QJNU01000088">
    <property type="protein sequence ID" value="RYP07637.1"/>
    <property type="molecule type" value="Genomic_DNA"/>
</dbReference>
<dbReference type="PANTHER" id="PTHR33112:SF16">
    <property type="entry name" value="HETEROKARYON INCOMPATIBILITY DOMAIN-CONTAINING PROTEIN"/>
    <property type="match status" value="1"/>
</dbReference>
<dbReference type="AlphaFoldDB" id="A0A4Q4TNZ4"/>
<sequence length="449" mass="50278">MSISDDPAAEFVSTRPLALQPSSQENFSRIRQYLVDCFRREGIHADCEASSAEKVPTRLLKIHALSQGVYGVRIDCAADPVTYAAPSYCWGGEQVHKTTTENLPRYSLNVQWETLPKTIQDAVKVTAALDIEYLWVDSICIVQDDDDDKAREIADMPSIYNGATVTIVAATAKTAKDGFLHDRDPHTLIGNAFSLPFRCPDGRIGSVYLSKIGSLEFDEHIDTRAWTLQEAYLSTRLLRFGNKQCSLMCQCSPSKPRIVDGWKLGQEYDVRHIENIIFLSTLNVEDDVPAFKHFYKSTYGTDLEYDVDARETVHGDFIDMWRDLVEAYTTRSLSVPEDRCLAISGLADRIAPILKTDYVAGHWEKFLPADLLWRVRKPQPKPRAYQGPSWSWTSVNGSVLFSSAATNMSLEVQKVDAQLSSAKAPFGAVKQGRLRVCAQKNEGNTQHIA</sequence>
<dbReference type="OrthoDB" id="5125733at2759"/>
<gene>
    <name evidence="2" type="ORF">DL764_002374</name>
</gene>
<dbReference type="PANTHER" id="PTHR33112">
    <property type="entry name" value="DOMAIN PROTEIN, PUTATIVE-RELATED"/>
    <property type="match status" value="1"/>
</dbReference>
<accession>A0A4Q4TNZ4</accession>
<organism evidence="2 3">
    <name type="scientific">Monosporascus ibericus</name>
    <dbReference type="NCBI Taxonomy" id="155417"/>
    <lineage>
        <taxon>Eukaryota</taxon>
        <taxon>Fungi</taxon>
        <taxon>Dikarya</taxon>
        <taxon>Ascomycota</taxon>
        <taxon>Pezizomycotina</taxon>
        <taxon>Sordariomycetes</taxon>
        <taxon>Xylariomycetidae</taxon>
        <taxon>Xylariales</taxon>
        <taxon>Xylariales incertae sedis</taxon>
        <taxon>Monosporascus</taxon>
    </lineage>
</organism>
<evidence type="ECO:0000259" key="1">
    <source>
        <dbReference type="Pfam" id="PF06985"/>
    </source>
</evidence>
<keyword evidence="3" id="KW-1185">Reference proteome</keyword>
<protein>
    <recommendedName>
        <fullName evidence="1">Heterokaryon incompatibility domain-containing protein</fullName>
    </recommendedName>
</protein>
<dbReference type="STRING" id="155417.A0A4Q4TNZ4"/>
<proteinExistence type="predicted"/>
<evidence type="ECO:0000313" key="2">
    <source>
        <dbReference type="EMBL" id="RYP07637.1"/>
    </source>
</evidence>
<name>A0A4Q4TNZ4_9PEZI</name>
<dbReference type="Proteomes" id="UP000293360">
    <property type="component" value="Unassembled WGS sequence"/>
</dbReference>
<comment type="caution">
    <text evidence="2">The sequence shown here is derived from an EMBL/GenBank/DDBJ whole genome shotgun (WGS) entry which is preliminary data.</text>
</comment>